<evidence type="ECO:0000313" key="1">
    <source>
        <dbReference type="EMBL" id="KAK8839243.1"/>
    </source>
</evidence>
<proteinExistence type="predicted"/>
<dbReference type="Proteomes" id="UP001470230">
    <property type="component" value="Unassembled WGS sequence"/>
</dbReference>
<accession>A0ABR2GZ77</accession>
<comment type="caution">
    <text evidence="1">The sequence shown here is derived from an EMBL/GenBank/DDBJ whole genome shotgun (WGS) entry which is preliminary data.</text>
</comment>
<gene>
    <name evidence="1" type="ORF">M9Y10_032172</name>
</gene>
<dbReference type="EMBL" id="JAPFFF010000052">
    <property type="protein sequence ID" value="KAK8839243.1"/>
    <property type="molecule type" value="Genomic_DNA"/>
</dbReference>
<protein>
    <submittedName>
        <fullName evidence="1">Uncharacterized protein</fullName>
    </submittedName>
</protein>
<evidence type="ECO:0000313" key="2">
    <source>
        <dbReference type="Proteomes" id="UP001470230"/>
    </source>
</evidence>
<organism evidence="1 2">
    <name type="scientific">Tritrichomonas musculus</name>
    <dbReference type="NCBI Taxonomy" id="1915356"/>
    <lineage>
        <taxon>Eukaryota</taxon>
        <taxon>Metamonada</taxon>
        <taxon>Parabasalia</taxon>
        <taxon>Tritrichomonadida</taxon>
        <taxon>Tritrichomonadidae</taxon>
        <taxon>Tritrichomonas</taxon>
    </lineage>
</organism>
<name>A0ABR2GZ77_9EUKA</name>
<sequence length="169" mass="19722">MLKRINNEVQDHTTRELLIYLSTECSVPDEVIQKLKWGIENSYVYNKSLLRLLDRMKSTWESITNVNDPNKVNHLKNELSKYANLFFKVSDRYMRPQESIDIVGKAKDPTYRELLMDLSTECRIPGDVINNMISVINNPDLYEAEIVNAIDEMKQDWLSTNFDDPGYSP</sequence>
<keyword evidence="2" id="KW-1185">Reference proteome</keyword>
<reference evidence="1 2" key="1">
    <citation type="submission" date="2024-04" db="EMBL/GenBank/DDBJ databases">
        <title>Tritrichomonas musculus Genome.</title>
        <authorList>
            <person name="Alves-Ferreira E."/>
            <person name="Grigg M."/>
            <person name="Lorenzi H."/>
            <person name="Galac M."/>
        </authorList>
    </citation>
    <scope>NUCLEOTIDE SEQUENCE [LARGE SCALE GENOMIC DNA]</scope>
    <source>
        <strain evidence="1 2">EAF2021</strain>
    </source>
</reference>